<evidence type="ECO:0000313" key="5">
    <source>
        <dbReference type="Proteomes" id="UP001054252"/>
    </source>
</evidence>
<accession>A0AAV5K4S7</accession>
<name>A0AAV5K4S7_9ROSI</name>
<sequence>MASPDAIAFLSILLLLHPTTTLSDSLSPIFSLIPDEVCKEVECGKGKCKPSQNCTSSYECECDPGWKRTLANDDHDDDLNKFLPCMIPNCTLNYACSAAPAPVQDKTTRVNTSVDDPCHWADCGEGSCNKTSTFTYKCVCPEGFFNLLNISAFPCFQECSIGLDCSNLGISTSNKSTAPNPAGADNSNNHGEVCPINSL</sequence>
<dbReference type="SMART" id="SM00181">
    <property type="entry name" value="EGF"/>
    <property type="match status" value="2"/>
</dbReference>
<feature type="domain" description="EGF-like" evidence="3">
    <location>
        <begin position="42"/>
        <end position="91"/>
    </location>
</feature>
<feature type="domain" description="EGF-like" evidence="3">
    <location>
        <begin position="117"/>
        <end position="160"/>
    </location>
</feature>
<dbReference type="InterPro" id="IPR000742">
    <property type="entry name" value="EGF"/>
</dbReference>
<keyword evidence="5" id="KW-1185">Reference proteome</keyword>
<proteinExistence type="predicted"/>
<feature type="chain" id="PRO_5043405749" description="EGF-like domain-containing protein" evidence="2">
    <location>
        <begin position="24"/>
        <end position="199"/>
    </location>
</feature>
<feature type="compositionally biased region" description="Polar residues" evidence="1">
    <location>
        <begin position="176"/>
        <end position="190"/>
    </location>
</feature>
<dbReference type="PANTHER" id="PTHR33881:SF7">
    <property type="entry name" value="NEUROGENIC LOCUS NOTCH-LIKE PROTEIN"/>
    <property type="match status" value="1"/>
</dbReference>
<dbReference type="AlphaFoldDB" id="A0AAV5K4S7"/>
<dbReference type="EMBL" id="BPVZ01000053">
    <property type="protein sequence ID" value="GKV19651.1"/>
    <property type="molecule type" value="Genomic_DNA"/>
</dbReference>
<feature type="signal peptide" evidence="2">
    <location>
        <begin position="1"/>
        <end position="23"/>
    </location>
</feature>
<feature type="region of interest" description="Disordered" evidence="1">
    <location>
        <begin position="176"/>
        <end position="199"/>
    </location>
</feature>
<dbReference type="PANTHER" id="PTHR33881">
    <property type="entry name" value="NEUROGENIC LOCUS NOTCH-LIKE PROTEIN"/>
    <property type="match status" value="1"/>
</dbReference>
<evidence type="ECO:0000259" key="3">
    <source>
        <dbReference type="SMART" id="SM00181"/>
    </source>
</evidence>
<dbReference type="Proteomes" id="UP001054252">
    <property type="component" value="Unassembled WGS sequence"/>
</dbReference>
<evidence type="ECO:0000256" key="2">
    <source>
        <dbReference type="SAM" id="SignalP"/>
    </source>
</evidence>
<evidence type="ECO:0000313" key="4">
    <source>
        <dbReference type="EMBL" id="GKV19651.1"/>
    </source>
</evidence>
<organism evidence="4 5">
    <name type="scientific">Rubroshorea leprosula</name>
    <dbReference type="NCBI Taxonomy" id="152421"/>
    <lineage>
        <taxon>Eukaryota</taxon>
        <taxon>Viridiplantae</taxon>
        <taxon>Streptophyta</taxon>
        <taxon>Embryophyta</taxon>
        <taxon>Tracheophyta</taxon>
        <taxon>Spermatophyta</taxon>
        <taxon>Magnoliopsida</taxon>
        <taxon>eudicotyledons</taxon>
        <taxon>Gunneridae</taxon>
        <taxon>Pentapetalae</taxon>
        <taxon>rosids</taxon>
        <taxon>malvids</taxon>
        <taxon>Malvales</taxon>
        <taxon>Dipterocarpaceae</taxon>
        <taxon>Rubroshorea</taxon>
    </lineage>
</organism>
<keyword evidence="2" id="KW-0732">Signal</keyword>
<comment type="caution">
    <text evidence="4">The sequence shown here is derived from an EMBL/GenBank/DDBJ whole genome shotgun (WGS) entry which is preliminary data.</text>
</comment>
<evidence type="ECO:0000256" key="1">
    <source>
        <dbReference type="SAM" id="MobiDB-lite"/>
    </source>
</evidence>
<gene>
    <name evidence="4" type="ORF">SLEP1_g29881</name>
</gene>
<reference evidence="4 5" key="1">
    <citation type="journal article" date="2021" name="Commun. Biol.">
        <title>The genome of Shorea leprosula (Dipterocarpaceae) highlights the ecological relevance of drought in aseasonal tropical rainforests.</title>
        <authorList>
            <person name="Ng K.K.S."/>
            <person name="Kobayashi M.J."/>
            <person name="Fawcett J.A."/>
            <person name="Hatakeyama M."/>
            <person name="Paape T."/>
            <person name="Ng C.H."/>
            <person name="Ang C.C."/>
            <person name="Tnah L.H."/>
            <person name="Lee C.T."/>
            <person name="Nishiyama T."/>
            <person name="Sese J."/>
            <person name="O'Brien M.J."/>
            <person name="Copetti D."/>
            <person name="Mohd Noor M.I."/>
            <person name="Ong R.C."/>
            <person name="Putra M."/>
            <person name="Sireger I.Z."/>
            <person name="Indrioko S."/>
            <person name="Kosugi Y."/>
            <person name="Izuno A."/>
            <person name="Isagi Y."/>
            <person name="Lee S.L."/>
            <person name="Shimizu K.K."/>
        </authorList>
    </citation>
    <scope>NUCLEOTIDE SEQUENCE [LARGE SCALE GENOMIC DNA]</scope>
    <source>
        <strain evidence="4">214</strain>
    </source>
</reference>
<protein>
    <recommendedName>
        <fullName evidence="3">EGF-like domain-containing protein</fullName>
    </recommendedName>
</protein>